<sequence>MRNLSLLLVFSSIFGILFIPLYDSYAESVIPPRHQWKQFNDIEQLSCREGLVLLQKSNGAPACVSPTAYLKLVDRGYGNFDSKIMKNRPDMMSNLMENLASNTSIMNHWGEMMQNNPTMMKNTMQDWVSKMKDNPEFLKNLMGPMTSDTELRQEMIEHMKEHPVMEQSLKEHPRWMESVHDSMMGSGMGSGMNQGMHSGMCPWCPEYEQHVESEIHVGFTNSDRMMDMMHHMWIDEEMAQDMHEFMLERPGHMAHMSAQMMGPMLGFMMDDPEIRQQMIELMLEHQDFMNSIRHNNQSE</sequence>
<gene>
    <name evidence="1" type="ORF">AAA799E16_00136</name>
</gene>
<comment type="caution">
    <text evidence="1">The sequence shown here is derived from an EMBL/GenBank/DDBJ whole genome shotgun (WGS) entry which is preliminary data.</text>
</comment>
<dbReference type="Proteomes" id="UP000028027">
    <property type="component" value="Unassembled WGS sequence"/>
</dbReference>
<dbReference type="AlphaFoldDB" id="A0A081S8C8"/>
<dbReference type="EMBL" id="JNVL01000001">
    <property type="protein sequence ID" value="KER07181.1"/>
    <property type="molecule type" value="Genomic_DNA"/>
</dbReference>
<accession>A0A081S8C8</accession>
<protein>
    <submittedName>
        <fullName evidence="1">Uncharacterized protein</fullName>
    </submittedName>
</protein>
<organism evidence="1 2">
    <name type="scientific">Marine Group I thaumarchaeote SCGC AAA799-E16</name>
    <dbReference type="NCBI Taxonomy" id="1502292"/>
    <lineage>
        <taxon>Archaea</taxon>
        <taxon>Nitrososphaerota</taxon>
        <taxon>Marine Group I</taxon>
    </lineage>
</organism>
<keyword evidence="2" id="KW-1185">Reference proteome</keyword>
<name>A0A081S8C8_9ARCH</name>
<reference evidence="1 2" key="1">
    <citation type="submission" date="2014-06" db="EMBL/GenBank/DDBJ databases">
        <authorList>
            <person name="Ngugi D.K."/>
            <person name="Blom J."/>
            <person name="Alam I."/>
            <person name="Rashid M."/>
            <person name="Ba Alawi W."/>
            <person name="Zhang G."/>
            <person name="Hikmawan T."/>
            <person name="Guan Y."/>
            <person name="Antunes A."/>
            <person name="Siam R."/>
            <person name="Eldorry H."/>
            <person name="Bajic V."/>
            <person name="Stingl U."/>
        </authorList>
    </citation>
    <scope>NUCLEOTIDE SEQUENCE [LARGE SCALE GENOMIC DNA]</scope>
    <source>
        <strain evidence="1">SCGC AAA799-E16</strain>
    </source>
</reference>
<evidence type="ECO:0000313" key="2">
    <source>
        <dbReference type="Proteomes" id="UP000028027"/>
    </source>
</evidence>
<proteinExistence type="predicted"/>
<dbReference type="PATRIC" id="fig|1502292.3.peg.115"/>
<evidence type="ECO:0000313" key="1">
    <source>
        <dbReference type="EMBL" id="KER07181.1"/>
    </source>
</evidence>